<dbReference type="InterPro" id="IPR031451">
    <property type="entry name" value="MqsR_toxin"/>
</dbReference>
<protein>
    <submittedName>
        <fullName evidence="1">Motility quorum-sensing regulator, toxin of MqsA</fullName>
    </submittedName>
</protein>
<dbReference type="GO" id="GO:0044010">
    <property type="term" value="P:single-species biofilm formation"/>
    <property type="evidence" value="ECO:0007669"/>
    <property type="project" value="InterPro"/>
</dbReference>
<proteinExistence type="predicted"/>
<dbReference type="GO" id="GO:0009372">
    <property type="term" value="P:quorum sensing"/>
    <property type="evidence" value="ECO:0007669"/>
    <property type="project" value="InterPro"/>
</dbReference>
<gene>
    <name evidence="1" type="ORF">SAMN05444484_101133</name>
</gene>
<keyword evidence="2" id="KW-1185">Reference proteome</keyword>
<name>A0A1M6XGJ1_9FLAO</name>
<dbReference type="EMBL" id="FRBT01000001">
    <property type="protein sequence ID" value="SHL05140.1"/>
    <property type="molecule type" value="Genomic_DNA"/>
</dbReference>
<organism evidence="1 2">
    <name type="scientific">Flavobacterium chilense</name>
    <dbReference type="NCBI Taxonomy" id="946677"/>
    <lineage>
        <taxon>Bacteria</taxon>
        <taxon>Pseudomonadati</taxon>
        <taxon>Bacteroidota</taxon>
        <taxon>Flavobacteriia</taxon>
        <taxon>Flavobacteriales</taxon>
        <taxon>Flavobacteriaceae</taxon>
        <taxon>Flavobacterium</taxon>
    </lineage>
</organism>
<dbReference type="GO" id="GO:0017148">
    <property type="term" value="P:negative regulation of translation"/>
    <property type="evidence" value="ECO:0007669"/>
    <property type="project" value="InterPro"/>
</dbReference>
<dbReference type="Proteomes" id="UP000184028">
    <property type="component" value="Unassembled WGS sequence"/>
</dbReference>
<sequence length="121" mass="13937">MSTKAIVKSFLQELKQIIKTWDIFFVNRPKNSVQDLADLGITANSRKEIIAQLEVEDYCKGPLPETQFNGKELWVFGKIIKKQEVYIKLTISSATNNAICISFHKAEDPMEFPFKQEIEKL</sequence>
<dbReference type="OrthoDB" id="1366475at2"/>
<reference evidence="2" key="1">
    <citation type="submission" date="2016-11" db="EMBL/GenBank/DDBJ databases">
        <authorList>
            <person name="Varghese N."/>
            <person name="Submissions S."/>
        </authorList>
    </citation>
    <scope>NUCLEOTIDE SEQUENCE [LARGE SCALE GENOMIC DNA]</scope>
    <source>
        <strain evidence="2">DSM 24724</strain>
    </source>
</reference>
<dbReference type="RefSeq" id="WP_068843455.1">
    <property type="nucleotide sequence ID" value="NZ_FRBT01000001.1"/>
</dbReference>
<dbReference type="AlphaFoldDB" id="A0A1M6XGJ1"/>
<evidence type="ECO:0000313" key="2">
    <source>
        <dbReference type="Proteomes" id="UP000184028"/>
    </source>
</evidence>
<accession>A0A1M6XGJ1</accession>
<dbReference type="Gene3D" id="3.30.2310.40">
    <property type="match status" value="1"/>
</dbReference>
<evidence type="ECO:0000313" key="1">
    <source>
        <dbReference type="EMBL" id="SHL05140.1"/>
    </source>
</evidence>
<dbReference type="Pfam" id="PF15723">
    <property type="entry name" value="MqsR_toxin"/>
    <property type="match status" value="1"/>
</dbReference>
<dbReference type="STRING" id="946677.SAMN05444484_101133"/>
<dbReference type="InterPro" id="IPR038493">
    <property type="entry name" value="MqsR_sf"/>
</dbReference>